<dbReference type="OrthoDB" id="9815233at2"/>
<keyword evidence="8" id="KW-0808">Transferase</keyword>
<dbReference type="GO" id="GO:0016831">
    <property type="term" value="F:carboxy-lyase activity"/>
    <property type="evidence" value="ECO:0007669"/>
    <property type="project" value="UniProtKB-KW"/>
</dbReference>
<evidence type="ECO:0000256" key="4">
    <source>
        <dbReference type="ARBA" id="ARBA00022898"/>
    </source>
</evidence>
<dbReference type="InterPro" id="IPR036633">
    <property type="entry name" value="Prn/Lys/Arg_de-COase_C_sf"/>
</dbReference>
<dbReference type="InterPro" id="IPR052357">
    <property type="entry name" value="Orn_Lys_Arg_decarboxylase-I"/>
</dbReference>
<comment type="cofactor">
    <cofactor evidence="1">
        <name>pyridoxal 5'-phosphate</name>
        <dbReference type="ChEBI" id="CHEBI:597326"/>
    </cofactor>
</comment>
<dbReference type="EMBL" id="SSOB01000040">
    <property type="protein sequence ID" value="THF74460.1"/>
    <property type="molecule type" value="Genomic_DNA"/>
</dbReference>
<dbReference type="Gene3D" id="3.90.105.10">
    <property type="entry name" value="Molybdopterin biosynthesis moea protein, domain 2"/>
    <property type="match status" value="1"/>
</dbReference>
<evidence type="ECO:0000256" key="3">
    <source>
        <dbReference type="ARBA" id="ARBA00022793"/>
    </source>
</evidence>
<dbReference type="SUPFAM" id="SSF55904">
    <property type="entry name" value="Ornithine decarboxylase C-terminal domain"/>
    <property type="match status" value="1"/>
</dbReference>
<dbReference type="CDD" id="cd00615">
    <property type="entry name" value="Orn_deC_like"/>
    <property type="match status" value="1"/>
</dbReference>
<comment type="similarity">
    <text evidence="2">Belongs to the Orn/Lys/Arg decarboxylase class-I family.</text>
</comment>
<feature type="domain" description="Orn/Lys/Arg decarboxylases family 1 pyridoxal-P attachment site" evidence="6">
    <location>
        <begin position="9"/>
        <end position="298"/>
    </location>
</feature>
<dbReference type="Gene3D" id="3.40.640.10">
    <property type="entry name" value="Type I PLP-dependent aspartate aminotransferase-like (Major domain)"/>
    <property type="match status" value="1"/>
</dbReference>
<dbReference type="PANTHER" id="PTHR43277">
    <property type="entry name" value="ARGININE DECARBOXYLASE"/>
    <property type="match status" value="1"/>
</dbReference>
<dbReference type="RefSeq" id="WP_136372537.1">
    <property type="nucleotide sequence ID" value="NZ_SSOB01000040.1"/>
</dbReference>
<dbReference type="PANTHER" id="PTHR43277:SF3">
    <property type="entry name" value="DECARBOXYLASE, PUTATIVE-RELATED"/>
    <property type="match status" value="1"/>
</dbReference>
<keyword evidence="5" id="KW-0456">Lyase</keyword>
<evidence type="ECO:0000256" key="2">
    <source>
        <dbReference type="ARBA" id="ARBA00010671"/>
    </source>
</evidence>
<dbReference type="SUPFAM" id="SSF53383">
    <property type="entry name" value="PLP-dependent transferases"/>
    <property type="match status" value="1"/>
</dbReference>
<sequence length="486" mass="51694">MGGKETGAPLYEALLLHAQRNASSFHVPGHKQRGIGYVSDKASIYRELLAIDVTELSDTDDLHHPEGVIAEAERLVAECFGAETSCLLVGGSTAGNLAMILGSCAPGELLLVQRNVHKSVIHGLILAGARAVFLTPEIDPETGLALAPSAGTVAEALGRYPEAKGILLSNPNYYGHASDLRGAIEHAHRCGIPVLVDEAHGPHFGQHPALPASALSLGADAVVQSAHKMLSAMTMGAYLHLQGERIDRQAIRQALRMVQSSSPSYPIMASLDLARWQVDSEGSGLFREALRAAERIRGGLEGSPIRTLPLASPLWRADPLKVVLTDATGTLSGLALRDELEALGCLAEMADDRYVVLALGTGTKAEDGDRLANAAAAIIHKFGLAGRSYSVKNSLSPIEPADSLISSPVAFSRGTLPTELVALEEAEGRLCGEWVIPYPPGIPELYPGEAVTLGAIRRLQQWRLQGARIQGAEDPRLERIRVIVRD</sequence>
<dbReference type="InterPro" id="IPR015424">
    <property type="entry name" value="PyrdxlP-dep_Trfase"/>
</dbReference>
<dbReference type="Pfam" id="PF01276">
    <property type="entry name" value="OKR_DC_1"/>
    <property type="match status" value="1"/>
</dbReference>
<proteinExistence type="inferred from homology"/>
<dbReference type="Proteomes" id="UP000310636">
    <property type="component" value="Unassembled WGS sequence"/>
</dbReference>
<dbReference type="AlphaFoldDB" id="A0A4S4BPH0"/>
<name>A0A4S4BPH0_9BACL</name>
<dbReference type="Pfam" id="PF03711">
    <property type="entry name" value="OKR_DC_1_C"/>
    <property type="match status" value="1"/>
</dbReference>
<keyword evidence="9" id="KW-1185">Reference proteome</keyword>
<feature type="domain" description="Orn/Lys/Arg decarboxylase C-terminal" evidence="7">
    <location>
        <begin position="418"/>
        <end position="452"/>
    </location>
</feature>
<keyword evidence="4" id="KW-0663">Pyridoxal phosphate</keyword>
<evidence type="ECO:0000259" key="7">
    <source>
        <dbReference type="Pfam" id="PF03711"/>
    </source>
</evidence>
<accession>A0A4S4BPH0</accession>
<comment type="caution">
    <text evidence="8">The sequence shown here is derived from an EMBL/GenBank/DDBJ whole genome shotgun (WGS) entry which is preliminary data.</text>
</comment>
<dbReference type="GO" id="GO:0008483">
    <property type="term" value="F:transaminase activity"/>
    <property type="evidence" value="ECO:0007669"/>
    <property type="project" value="UniProtKB-KW"/>
</dbReference>
<dbReference type="InterPro" id="IPR008286">
    <property type="entry name" value="Prn/Lys/Arg_de-COase_C"/>
</dbReference>
<evidence type="ECO:0000313" key="9">
    <source>
        <dbReference type="Proteomes" id="UP000310636"/>
    </source>
</evidence>
<dbReference type="InterPro" id="IPR015421">
    <property type="entry name" value="PyrdxlP-dep_Trfase_major"/>
</dbReference>
<gene>
    <name evidence="8" type="ORF">E6C55_24870</name>
</gene>
<keyword evidence="8" id="KW-0032">Aminotransferase</keyword>
<evidence type="ECO:0000259" key="6">
    <source>
        <dbReference type="Pfam" id="PF01276"/>
    </source>
</evidence>
<evidence type="ECO:0000256" key="5">
    <source>
        <dbReference type="ARBA" id="ARBA00023239"/>
    </source>
</evidence>
<evidence type="ECO:0000256" key="1">
    <source>
        <dbReference type="ARBA" id="ARBA00001933"/>
    </source>
</evidence>
<protein>
    <submittedName>
        <fullName evidence="8">Aminotransferase class I/II-fold pyridoxal phosphate-dependent enzyme</fullName>
    </submittedName>
</protein>
<reference evidence="8 9" key="1">
    <citation type="submission" date="2019-04" db="EMBL/GenBank/DDBJ databases">
        <title>Cohnella sp. nov. isolated from preserved vegetables.</title>
        <authorList>
            <person name="Lin S.-Y."/>
            <person name="Hung M.-H."/>
            <person name="Young C.-C."/>
        </authorList>
    </citation>
    <scope>NUCLEOTIDE SEQUENCE [LARGE SCALE GENOMIC DNA]</scope>
    <source>
        <strain evidence="8 9">CC-MHH1044</strain>
    </source>
</reference>
<dbReference type="InterPro" id="IPR000310">
    <property type="entry name" value="Orn/Lys/Arg_deCO2ase_major_dom"/>
</dbReference>
<organism evidence="8 9">
    <name type="scientific">Cohnella fermenti</name>
    <dbReference type="NCBI Taxonomy" id="2565925"/>
    <lineage>
        <taxon>Bacteria</taxon>
        <taxon>Bacillati</taxon>
        <taxon>Bacillota</taxon>
        <taxon>Bacilli</taxon>
        <taxon>Bacillales</taxon>
        <taxon>Paenibacillaceae</taxon>
        <taxon>Cohnella</taxon>
    </lineage>
</organism>
<evidence type="ECO:0000313" key="8">
    <source>
        <dbReference type="EMBL" id="THF74460.1"/>
    </source>
</evidence>
<keyword evidence="3" id="KW-0210">Decarboxylase</keyword>